<dbReference type="KEGG" id="acav:VI35_18585"/>
<dbReference type="EMBL" id="JAYGOJ010000013">
    <property type="protein sequence ID" value="MEA9435097.1"/>
    <property type="molecule type" value="Genomic_DNA"/>
</dbReference>
<dbReference type="Proteomes" id="UP001160758">
    <property type="component" value="Unassembled WGS sequence"/>
</dbReference>
<evidence type="ECO:0000313" key="7">
    <source>
        <dbReference type="EMBL" id="GJB91969.1"/>
    </source>
</evidence>
<dbReference type="Proteomes" id="UP001277183">
    <property type="component" value="Unassembled WGS sequence"/>
</dbReference>
<dbReference type="GeneID" id="48824032"/>
<evidence type="ECO:0000259" key="2">
    <source>
        <dbReference type="Pfam" id="PF04024"/>
    </source>
</evidence>
<dbReference type="Proteomes" id="UP000886939">
    <property type="component" value="Unassembled WGS sequence"/>
</dbReference>
<evidence type="ECO:0000313" key="18">
    <source>
        <dbReference type="Proteomes" id="UP001304847"/>
    </source>
</evidence>
<keyword evidence="1" id="KW-0472">Membrane</keyword>
<dbReference type="EMBL" id="CP065937">
    <property type="protein sequence ID" value="QQA61152.1"/>
    <property type="molecule type" value="Genomic_DNA"/>
</dbReference>
<evidence type="ECO:0000313" key="15">
    <source>
        <dbReference type="Proteomes" id="UP000515756"/>
    </source>
</evidence>
<dbReference type="Proteomes" id="UP000886934">
    <property type="component" value="Unassembled WGS sequence"/>
</dbReference>
<dbReference type="InterPro" id="IPR007168">
    <property type="entry name" value="Phageshock_PspC_N"/>
</dbReference>
<reference evidence="13" key="6">
    <citation type="submission" date="2023-04" db="EMBL/GenBank/DDBJ databases">
        <title>Whole Genome Sequence of Multi-drug resistant Aeromonas caviae as a gut pathogen in newborn.</title>
        <authorList>
            <person name="Jadhav S.V."/>
            <person name="Saroj S.D."/>
            <person name="Saha U.B."/>
            <person name="Sen S."/>
            <person name="Kher A."/>
        </authorList>
    </citation>
    <scope>NUCLEOTIDE SEQUENCE</scope>
    <source>
        <strain evidence="13">SVJ23</strain>
    </source>
</reference>
<dbReference type="Proteomes" id="UP001161704">
    <property type="component" value="Unassembled WGS sequence"/>
</dbReference>
<reference evidence="4 16" key="3">
    <citation type="submission" date="2021-07" db="EMBL/GenBank/DDBJ databases">
        <title>Draft genome sequence of carbapenem-resistant Aeromonas spp. in Japan.</title>
        <authorList>
            <person name="Maehana S."/>
            <person name="Suzuki M."/>
            <person name="Kitasato H."/>
        </authorList>
    </citation>
    <scope>NUCLEOTIDE SEQUENCE</scope>
    <source>
        <strain evidence="4">KAM343</strain>
        <strain evidence="5">KAM348</strain>
        <strain evidence="6">KAM351</strain>
        <strain evidence="7 16">KAM382</strain>
    </source>
</reference>
<feature type="transmembrane region" description="Helical" evidence="1">
    <location>
        <begin position="33"/>
        <end position="57"/>
    </location>
</feature>
<reference evidence="10" key="7">
    <citation type="submission" date="2023-11" db="EMBL/GenBank/DDBJ databases">
        <title>WGS of Aeromonas in Northern Israel.</title>
        <authorList>
            <person name="Hershko Y."/>
        </authorList>
    </citation>
    <scope>NUCLEOTIDE SEQUENCE</scope>
    <source>
        <strain evidence="10">77416</strain>
    </source>
</reference>
<evidence type="ECO:0000313" key="4">
    <source>
        <dbReference type="EMBL" id="GJA39344.1"/>
    </source>
</evidence>
<evidence type="ECO:0000313" key="5">
    <source>
        <dbReference type="EMBL" id="GJA54938.1"/>
    </source>
</evidence>
<organism evidence="8 17">
    <name type="scientific">Aeromonas caviae</name>
    <name type="common">Aeromonas punctata</name>
    <dbReference type="NCBI Taxonomy" id="648"/>
    <lineage>
        <taxon>Bacteria</taxon>
        <taxon>Pseudomonadati</taxon>
        <taxon>Pseudomonadota</taxon>
        <taxon>Gammaproteobacteria</taxon>
        <taxon>Aeromonadales</taxon>
        <taxon>Aeromonadaceae</taxon>
        <taxon>Aeromonas</taxon>
    </lineage>
</organism>
<dbReference type="EMBL" id="CP110176">
    <property type="protein sequence ID" value="UZC87269.1"/>
    <property type="molecule type" value="Genomic_DNA"/>
</dbReference>
<evidence type="ECO:0000313" key="17">
    <source>
        <dbReference type="Proteomes" id="UP001161704"/>
    </source>
</evidence>
<dbReference type="AlphaFoldDB" id="A0A081LMZ2"/>
<evidence type="ECO:0000313" key="8">
    <source>
        <dbReference type="EMBL" id="MDH1506608.1"/>
    </source>
</evidence>
<dbReference type="Proteomes" id="UP000515756">
    <property type="component" value="Chromosome"/>
</dbReference>
<feature type="domain" description="Phage shock protein PspC N-terminal" evidence="2">
    <location>
        <begin position="8"/>
        <end position="59"/>
    </location>
</feature>
<evidence type="ECO:0000313" key="13">
    <source>
        <dbReference type="EMBL" id="UZC87269.1"/>
    </source>
</evidence>
<evidence type="ECO:0000313" key="16">
    <source>
        <dbReference type="Proteomes" id="UP000737420"/>
    </source>
</evidence>
<reference evidence="8" key="4">
    <citation type="submission" date="2022-09" db="EMBL/GenBank/DDBJ databases">
        <title>Intensive care unit water sources are persistently colonized with multi-drug resistant bacteria and are the site of extensive horizontal gene transfer of antibiotic resistance genes.</title>
        <authorList>
            <person name="Diorio-Toth L."/>
        </authorList>
    </citation>
    <scope>NUCLEOTIDE SEQUENCE</scope>
    <source>
        <strain evidence="8">GD03710</strain>
        <strain evidence="9">GD03796</strain>
    </source>
</reference>
<sequence>MTPWPKDLAHRKLTGVCAGLARGLGVSRVTVRVVALLALILMPPLALALYLVGVLVMPPRRELQRWLG</sequence>
<dbReference type="EMBL" id="JAOCFT010000001">
    <property type="protein sequence ID" value="MDH1896508.1"/>
    <property type="molecule type" value="Genomic_DNA"/>
</dbReference>
<evidence type="ECO:0000313" key="14">
    <source>
        <dbReference type="EMBL" id="WFF98453.1"/>
    </source>
</evidence>
<evidence type="ECO:0000313" key="9">
    <source>
        <dbReference type="EMBL" id="MDH1896508.1"/>
    </source>
</evidence>
<dbReference type="EMBL" id="AP021927">
    <property type="protein sequence ID" value="BBQ31531.1"/>
    <property type="molecule type" value="Genomic_DNA"/>
</dbReference>
<reference evidence="11 18" key="8">
    <citation type="submission" date="2023-12" db="EMBL/GenBank/DDBJ databases">
        <title>Characterization of antibiotic resistance in Aeromonas spp. in hospital effluent.</title>
        <authorList>
            <person name="Negoseki B.R.S."/>
            <person name="Krul D."/>
            <person name="Siqueira A.C."/>
            <person name="Almeida M."/>
            <person name="Mesa D."/>
            <person name="Conte D."/>
            <person name="Dalla-Costa L.M."/>
        </authorList>
    </citation>
    <scope>NUCLEOTIDE SEQUENCE [LARGE SCALE GENOMIC DNA]</scope>
    <source>
        <strain evidence="11 18">36v</strain>
    </source>
</reference>
<dbReference type="Proteomes" id="UP000887009">
    <property type="component" value="Unassembled WGS sequence"/>
</dbReference>
<dbReference type="EMBL" id="BPOP01000017">
    <property type="protein sequence ID" value="GJB91969.1"/>
    <property type="molecule type" value="Genomic_DNA"/>
</dbReference>
<keyword evidence="18" id="KW-1185">Reference proteome</keyword>
<reference evidence="12" key="2">
    <citation type="submission" date="2020-12" db="EMBL/GenBank/DDBJ databases">
        <title>GES Beta-lactamases isolated from hospital effluents in Brazil.</title>
        <authorList>
            <person name="Conte D."/>
            <person name="Mesa D."/>
            <person name="Palmeiro J.K."/>
            <person name="Dalla-Costa L.M."/>
        </authorList>
    </citation>
    <scope>NUCLEOTIDE SEQUENCE [LARGE SCALE GENOMIC DNA]</scope>
    <source>
        <strain evidence="12">Aero21</strain>
    </source>
</reference>
<proteinExistence type="predicted"/>
<evidence type="ECO:0000313" key="6">
    <source>
        <dbReference type="EMBL" id="GJA63605.1"/>
    </source>
</evidence>
<protein>
    <submittedName>
        <fullName evidence="8">PspC domain-containing protein</fullName>
    </submittedName>
</protein>
<dbReference type="RefSeq" id="WP_010672796.1">
    <property type="nucleotide sequence ID" value="NZ_AP019195.1"/>
</dbReference>
<name>A0A081LMZ2_AERCA</name>
<dbReference type="Proteomes" id="UP001163285">
    <property type="component" value="Chromosome"/>
</dbReference>
<evidence type="ECO:0000313" key="10">
    <source>
        <dbReference type="EMBL" id="MDX7722325.1"/>
    </source>
</evidence>
<dbReference type="EMBL" id="BPNL01000025">
    <property type="protein sequence ID" value="GJA54938.1"/>
    <property type="molecule type" value="Genomic_DNA"/>
</dbReference>
<dbReference type="EMBL" id="JAOCIZ010000072">
    <property type="protein sequence ID" value="MDH1506608.1"/>
    <property type="molecule type" value="Genomic_DNA"/>
</dbReference>
<evidence type="ECO:0000313" key="3">
    <source>
        <dbReference type="EMBL" id="BBQ31531.1"/>
    </source>
</evidence>
<accession>A0A081LMZ2</accession>
<evidence type="ECO:0000313" key="11">
    <source>
        <dbReference type="EMBL" id="MEA9435097.1"/>
    </source>
</evidence>
<evidence type="ECO:0000256" key="1">
    <source>
        <dbReference type="SAM" id="Phobius"/>
    </source>
</evidence>
<reference evidence="14" key="5">
    <citation type="submission" date="2023-03" db="EMBL/GenBank/DDBJ databases">
        <title>Aeromonas caviae strain AC1520.</title>
        <authorList>
            <person name="Xie T."/>
            <person name="Zhang Q."/>
            <person name="Deng J."/>
            <person name="Li X."/>
        </authorList>
    </citation>
    <scope>NUCLEOTIDE SEQUENCE</scope>
    <source>
        <strain evidence="14">AC1520</strain>
    </source>
</reference>
<dbReference type="Proteomes" id="UP000737420">
    <property type="component" value="Unassembled WGS sequence"/>
</dbReference>
<dbReference type="Proteomes" id="UP001304847">
    <property type="component" value="Unassembled WGS sequence"/>
</dbReference>
<dbReference type="EMBL" id="BPNI01000001">
    <property type="protein sequence ID" value="GJA39344.1"/>
    <property type="molecule type" value="Genomic_DNA"/>
</dbReference>
<dbReference type="Pfam" id="PF04024">
    <property type="entry name" value="PspC"/>
    <property type="match status" value="1"/>
</dbReference>
<gene>
    <name evidence="12" type="ORF">JC965_01025</name>
    <name evidence="4" type="ORF">KAM343_01400</name>
    <name evidence="5" type="ORF">KAM348_23610</name>
    <name evidence="6" type="ORF">KAM351_22160</name>
    <name evidence="7" type="ORF">KAM382_20300</name>
    <name evidence="9" type="ORF">N5I07_02590</name>
    <name evidence="8" type="ORF">N5I20_16280</name>
    <name evidence="13" type="ORF">OJY61_04800</name>
    <name evidence="14" type="ORF">P5S46_02265</name>
    <name evidence="10" type="ORF">SJS77_18010</name>
    <name evidence="11" type="ORF">VCX44_04505</name>
    <name evidence="3" type="ORF">WP2W18E01_31130</name>
</gene>
<evidence type="ECO:0000313" key="12">
    <source>
        <dbReference type="EMBL" id="QQA61152.1"/>
    </source>
</evidence>
<keyword evidence="1" id="KW-1133">Transmembrane helix</keyword>
<reference evidence="3 15" key="1">
    <citation type="submission" date="2019-12" db="EMBL/GenBank/DDBJ databases">
        <title>complete genome sequences of Aeromonas caviae str. WP2-W18-ESBL-01 isolated from wastewater treatment plant effluent.</title>
        <authorList>
            <person name="Sekizuka T."/>
            <person name="Itokawa K."/>
            <person name="Yatsu K."/>
            <person name="Inamine Y."/>
            <person name="Kuroda M."/>
        </authorList>
    </citation>
    <scope>NUCLEOTIDE SEQUENCE [LARGE SCALE GENOMIC DNA]</scope>
    <source>
        <strain evidence="3 15">WP2-W18-ESBL-01</strain>
    </source>
</reference>
<dbReference type="EMBL" id="CP120942">
    <property type="protein sequence ID" value="WFF98453.1"/>
    <property type="molecule type" value="Genomic_DNA"/>
</dbReference>
<dbReference type="Proteomes" id="UP001218423">
    <property type="component" value="Chromosome"/>
</dbReference>
<dbReference type="EMBL" id="BPNN01000029">
    <property type="protein sequence ID" value="GJA63605.1"/>
    <property type="molecule type" value="Genomic_DNA"/>
</dbReference>
<dbReference type="EMBL" id="JAWZVU010000124">
    <property type="protein sequence ID" value="MDX7722325.1"/>
    <property type="molecule type" value="Genomic_DNA"/>
</dbReference>
<keyword evidence="1" id="KW-0812">Transmembrane</keyword>